<keyword evidence="5 6" id="KW-0472">Membrane</keyword>
<comment type="caution">
    <text evidence="7">The sequence shown here is derived from an EMBL/GenBank/DDBJ whole genome shotgun (WGS) entry which is preliminary data.</text>
</comment>
<feature type="transmembrane region" description="Helical" evidence="6">
    <location>
        <begin position="16"/>
        <end position="41"/>
    </location>
</feature>
<dbReference type="GO" id="GO:0005886">
    <property type="term" value="C:plasma membrane"/>
    <property type="evidence" value="ECO:0007669"/>
    <property type="project" value="UniProtKB-SubCell"/>
</dbReference>
<dbReference type="InterPro" id="IPR010343">
    <property type="entry name" value="ArAE_1"/>
</dbReference>
<dbReference type="Proteomes" id="UP000775179">
    <property type="component" value="Unassembled WGS sequence"/>
</dbReference>
<evidence type="ECO:0000256" key="3">
    <source>
        <dbReference type="ARBA" id="ARBA00022692"/>
    </source>
</evidence>
<keyword evidence="2" id="KW-1003">Cell membrane</keyword>
<name>A0ABD4RGH1_9CLOT</name>
<evidence type="ECO:0000313" key="7">
    <source>
        <dbReference type="EMBL" id="MBX7290497.1"/>
    </source>
</evidence>
<gene>
    <name evidence="7" type="ORF">K4H94_05520</name>
</gene>
<accession>A0ABD4RGH1</accession>
<evidence type="ECO:0000313" key="8">
    <source>
        <dbReference type="Proteomes" id="UP000775179"/>
    </source>
</evidence>
<keyword evidence="4 6" id="KW-1133">Transmembrane helix</keyword>
<feature type="transmembrane region" description="Helical" evidence="6">
    <location>
        <begin position="53"/>
        <end position="77"/>
    </location>
</feature>
<evidence type="ECO:0000256" key="5">
    <source>
        <dbReference type="ARBA" id="ARBA00023136"/>
    </source>
</evidence>
<proteinExistence type="predicted"/>
<dbReference type="KEGG" id="cchv:BTM20_00515"/>
<feature type="transmembrane region" description="Helical" evidence="6">
    <location>
        <begin position="89"/>
        <end position="108"/>
    </location>
</feature>
<sequence length="181" mass="19628">MQFTLPKVGLRTIKSALSVFLCLALLPNEPFFACLTAIICLQDTVSSSIKMGINRALGTIMGATIGLGFMLICRFIAFNISSGFISKFLIYLSIAIGIIVVITSCNLVKKPGAVNVACIAFLGVTTIHAFASPLLYAVNRTFETLCGVVIAILVNKYITPPKEKHEKHEHSKEHIKSKKIA</sequence>
<evidence type="ECO:0000256" key="2">
    <source>
        <dbReference type="ARBA" id="ARBA00022475"/>
    </source>
</evidence>
<dbReference type="AlphaFoldDB" id="A0ABD4RGH1"/>
<evidence type="ECO:0000256" key="4">
    <source>
        <dbReference type="ARBA" id="ARBA00022989"/>
    </source>
</evidence>
<dbReference type="GeneID" id="66300326"/>
<evidence type="ECO:0000256" key="1">
    <source>
        <dbReference type="ARBA" id="ARBA00004651"/>
    </source>
</evidence>
<evidence type="ECO:0000256" key="6">
    <source>
        <dbReference type="SAM" id="Phobius"/>
    </source>
</evidence>
<dbReference type="EMBL" id="JAIFTX010000009">
    <property type="protein sequence ID" value="MBX7290497.1"/>
    <property type="molecule type" value="Genomic_DNA"/>
</dbReference>
<organism evidence="7 8">
    <name type="scientific">Clostridium chauvoei</name>
    <dbReference type="NCBI Taxonomy" id="46867"/>
    <lineage>
        <taxon>Bacteria</taxon>
        <taxon>Bacillati</taxon>
        <taxon>Bacillota</taxon>
        <taxon>Clostridia</taxon>
        <taxon>Eubacteriales</taxon>
        <taxon>Clostridiaceae</taxon>
        <taxon>Clostridium</taxon>
    </lineage>
</organism>
<dbReference type="Pfam" id="PF06081">
    <property type="entry name" value="ArAE_1"/>
    <property type="match status" value="1"/>
</dbReference>
<keyword evidence="3 6" id="KW-0812">Transmembrane</keyword>
<protein>
    <submittedName>
        <fullName evidence="7">FUSC family protein</fullName>
    </submittedName>
</protein>
<reference evidence="7 8" key="1">
    <citation type="submission" date="2021-08" db="EMBL/GenBank/DDBJ databases">
        <title>Genome sequence analysis of Clostridium chauvoei strains of European origin and evaluation of typing options for outbreak investigations.</title>
        <authorList>
            <person name="Abdel-Glil M."/>
            <person name="Thomas P."/>
            <person name="Seyboldt C."/>
        </authorList>
    </citation>
    <scope>NUCLEOTIDE SEQUENCE [LARGE SCALE GENOMIC DNA]</scope>
    <source>
        <strain evidence="7 8">S0260-09</strain>
    </source>
</reference>
<comment type="subcellular location">
    <subcellularLocation>
        <location evidence="1">Cell membrane</location>
        <topology evidence="1">Multi-pass membrane protein</topology>
    </subcellularLocation>
</comment>
<feature type="transmembrane region" description="Helical" evidence="6">
    <location>
        <begin position="115"/>
        <end position="136"/>
    </location>
</feature>
<dbReference type="RefSeq" id="WP_021876726.1">
    <property type="nucleotide sequence ID" value="NZ_CP018624.1"/>
</dbReference>